<comment type="function">
    <text evidence="9">Essential cell division protein. May link together the upstream cell division proteins, which are predominantly cytoplasmic, with the downstream cell division proteins, which are predominantly periplasmic. May control correct divisome assembly.</text>
</comment>
<keyword evidence="3 9" id="KW-0997">Cell inner membrane</keyword>
<dbReference type="PROSITE" id="PS51779">
    <property type="entry name" value="POTRA"/>
    <property type="match status" value="1"/>
</dbReference>
<keyword evidence="2 9" id="KW-1003">Cell membrane</keyword>
<keyword evidence="13" id="KW-1185">Reference proteome</keyword>
<protein>
    <recommendedName>
        <fullName evidence="9">Cell division protein FtsQ</fullName>
    </recommendedName>
</protein>
<comment type="caution">
    <text evidence="12">The sequence shown here is derived from an EMBL/GenBank/DDBJ whole genome shotgun (WGS) entry which is preliminary data.</text>
</comment>
<keyword evidence="7 9" id="KW-0472">Membrane</keyword>
<dbReference type="PANTHER" id="PTHR35851:SF1">
    <property type="entry name" value="CELL DIVISION PROTEIN FTSQ"/>
    <property type="match status" value="1"/>
</dbReference>
<keyword evidence="4 9" id="KW-0132">Cell division</keyword>
<evidence type="ECO:0000259" key="11">
    <source>
        <dbReference type="PROSITE" id="PS51779"/>
    </source>
</evidence>
<dbReference type="OrthoDB" id="9790370at2"/>
<comment type="subunit">
    <text evidence="9">Part of a complex composed of FtsB, FtsL and FtsQ.</text>
</comment>
<accession>A0A2K1Q2N3</accession>
<dbReference type="GO" id="GO:0043093">
    <property type="term" value="P:FtsZ-dependent cytokinesis"/>
    <property type="evidence" value="ECO:0007669"/>
    <property type="project" value="UniProtKB-UniRule"/>
</dbReference>
<gene>
    <name evidence="9" type="primary">ftsQ</name>
    <name evidence="12" type="ORF">Lysil_0913</name>
</gene>
<dbReference type="GO" id="GO:0032153">
    <property type="term" value="C:cell division site"/>
    <property type="evidence" value="ECO:0007669"/>
    <property type="project" value="UniProtKB-UniRule"/>
</dbReference>
<dbReference type="InterPro" id="IPR045335">
    <property type="entry name" value="FtsQ_C_sf"/>
</dbReference>
<evidence type="ECO:0000256" key="4">
    <source>
        <dbReference type="ARBA" id="ARBA00022618"/>
    </source>
</evidence>
<dbReference type="InterPro" id="IPR013685">
    <property type="entry name" value="POTRA_FtsQ_type"/>
</dbReference>
<evidence type="ECO:0000256" key="3">
    <source>
        <dbReference type="ARBA" id="ARBA00022519"/>
    </source>
</evidence>
<dbReference type="Proteomes" id="UP000236220">
    <property type="component" value="Unassembled WGS sequence"/>
</dbReference>
<evidence type="ECO:0000256" key="1">
    <source>
        <dbReference type="ARBA" id="ARBA00004370"/>
    </source>
</evidence>
<feature type="region of interest" description="Disordered" evidence="10">
    <location>
        <begin position="237"/>
        <end position="259"/>
    </location>
</feature>
<organism evidence="12 13">
    <name type="scientific">Solilutibacter silvestris</name>
    <dbReference type="NCBI Taxonomy" id="1645665"/>
    <lineage>
        <taxon>Bacteria</taxon>
        <taxon>Pseudomonadati</taxon>
        <taxon>Pseudomonadota</taxon>
        <taxon>Gammaproteobacteria</taxon>
        <taxon>Lysobacterales</taxon>
        <taxon>Lysobacteraceae</taxon>
        <taxon>Solilutibacter</taxon>
    </lineage>
</organism>
<dbReference type="AlphaFoldDB" id="A0A2K1Q2N3"/>
<dbReference type="HAMAP" id="MF_00911">
    <property type="entry name" value="FtsQ_subfam"/>
    <property type="match status" value="1"/>
</dbReference>
<name>A0A2K1Q2N3_9GAMM</name>
<dbReference type="InterPro" id="IPR005548">
    <property type="entry name" value="Cell_div_FtsQ/DivIB_C"/>
</dbReference>
<comment type="similarity">
    <text evidence="9">Belongs to the FtsQ/DivIB family. FtsQ subfamily.</text>
</comment>
<dbReference type="PANTHER" id="PTHR35851">
    <property type="entry name" value="CELL DIVISION PROTEIN FTSQ"/>
    <property type="match status" value="1"/>
</dbReference>
<reference evidence="12 13" key="1">
    <citation type="submission" date="2017-08" db="EMBL/GenBank/DDBJ databases">
        <title>Lysobacter sylvestris genome.</title>
        <authorList>
            <person name="Zhang D.-C."/>
            <person name="Albuquerque L."/>
            <person name="Franca L."/>
            <person name="Froufe H.J.C."/>
            <person name="Barroso C."/>
            <person name="Egas C."/>
            <person name="Da Costa M."/>
            <person name="Margesin R."/>
        </authorList>
    </citation>
    <scope>NUCLEOTIDE SEQUENCE [LARGE SCALE GENOMIC DNA]</scope>
    <source>
        <strain evidence="12 13">AM20-91</strain>
    </source>
</reference>
<dbReference type="InterPro" id="IPR034746">
    <property type="entry name" value="POTRA"/>
</dbReference>
<keyword evidence="8 9" id="KW-0131">Cell cycle</keyword>
<dbReference type="Gene3D" id="3.40.50.11690">
    <property type="entry name" value="Cell division protein FtsQ/DivIB"/>
    <property type="match status" value="1"/>
</dbReference>
<evidence type="ECO:0000256" key="5">
    <source>
        <dbReference type="ARBA" id="ARBA00022692"/>
    </source>
</evidence>
<dbReference type="EMBL" id="NPZB01000001">
    <property type="protein sequence ID" value="PNS09284.1"/>
    <property type="molecule type" value="Genomic_DNA"/>
</dbReference>
<evidence type="ECO:0000256" key="8">
    <source>
        <dbReference type="ARBA" id="ARBA00023306"/>
    </source>
</evidence>
<dbReference type="Pfam" id="PF08478">
    <property type="entry name" value="POTRA_1"/>
    <property type="match status" value="1"/>
</dbReference>
<keyword evidence="5 9" id="KW-0812">Transmembrane</keyword>
<evidence type="ECO:0000313" key="12">
    <source>
        <dbReference type="EMBL" id="PNS09284.1"/>
    </source>
</evidence>
<dbReference type="GO" id="GO:0090529">
    <property type="term" value="P:cell septum assembly"/>
    <property type="evidence" value="ECO:0007669"/>
    <property type="project" value="InterPro"/>
</dbReference>
<dbReference type="InterPro" id="IPR026579">
    <property type="entry name" value="FtsQ"/>
</dbReference>
<evidence type="ECO:0000256" key="9">
    <source>
        <dbReference type="HAMAP-Rule" id="MF_00911"/>
    </source>
</evidence>
<sequence length="288" mass="31353">MRNLLRILAGLLAIGVIVLPVVAVLNGWIGVERFPFRRLRIEGELNPGDAAEVRATLAPLTRRGFFATDLHKAQAALSTLPWVAHAEVRKRWPDEIDVKVDAQRPFAYWGKSQLVSDKGLLFPRNDGMVLPKGMPQLDGDPRNVADVLALYAKSRELFAATGIGVNTLAQDRRGSWNMVLSDGTQVVIGRNDAEARIERFAGLMPRLVAQQGRPLQRADLRYTNGFALVWSGAPAAGDRKPGAAKPAAPETTPAPALPAPLPLPTPIAFNADTSRIPFHVPLMAYRIS</sequence>
<evidence type="ECO:0000256" key="2">
    <source>
        <dbReference type="ARBA" id="ARBA00022475"/>
    </source>
</evidence>
<evidence type="ECO:0000313" key="13">
    <source>
        <dbReference type="Proteomes" id="UP000236220"/>
    </source>
</evidence>
<evidence type="ECO:0000256" key="7">
    <source>
        <dbReference type="ARBA" id="ARBA00023136"/>
    </source>
</evidence>
<evidence type="ECO:0000256" key="6">
    <source>
        <dbReference type="ARBA" id="ARBA00022989"/>
    </source>
</evidence>
<comment type="subcellular location">
    <subcellularLocation>
        <location evidence="9">Cell inner membrane</location>
        <topology evidence="9">Single-pass type II membrane protein</topology>
    </subcellularLocation>
    <subcellularLocation>
        <location evidence="1">Membrane</location>
    </subcellularLocation>
    <text evidence="9">Localizes to the division septum.</text>
</comment>
<feature type="domain" description="POTRA" evidence="11">
    <location>
        <begin position="34"/>
        <end position="103"/>
    </location>
</feature>
<keyword evidence="6 9" id="KW-1133">Transmembrane helix</keyword>
<proteinExistence type="inferred from homology"/>
<dbReference type="RefSeq" id="WP_103074350.1">
    <property type="nucleotide sequence ID" value="NZ_NPZB01000001.1"/>
</dbReference>
<dbReference type="Pfam" id="PF03799">
    <property type="entry name" value="FtsQ_DivIB_C"/>
    <property type="match status" value="1"/>
</dbReference>
<feature type="compositionally biased region" description="Low complexity" evidence="10">
    <location>
        <begin position="243"/>
        <end position="254"/>
    </location>
</feature>
<dbReference type="Gene3D" id="3.10.20.310">
    <property type="entry name" value="membrane protein fhac"/>
    <property type="match status" value="1"/>
</dbReference>
<evidence type="ECO:0000256" key="10">
    <source>
        <dbReference type="SAM" id="MobiDB-lite"/>
    </source>
</evidence>
<dbReference type="GO" id="GO:0005886">
    <property type="term" value="C:plasma membrane"/>
    <property type="evidence" value="ECO:0007669"/>
    <property type="project" value="UniProtKB-SubCell"/>
</dbReference>